<evidence type="ECO:0000313" key="2">
    <source>
        <dbReference type="EMBL" id="GES02342.1"/>
    </source>
</evidence>
<feature type="region of interest" description="Disordered" evidence="1">
    <location>
        <begin position="1"/>
        <end position="40"/>
    </location>
</feature>
<dbReference type="Proteomes" id="UP000334990">
    <property type="component" value="Unassembled WGS sequence"/>
</dbReference>
<gene>
    <name evidence="2" type="ORF">Acor_44080</name>
</gene>
<proteinExistence type="predicted"/>
<reference evidence="2 3" key="1">
    <citation type="submission" date="2019-10" db="EMBL/GenBank/DDBJ databases">
        <title>Whole genome shotgun sequence of Acrocarpospora corrugata NBRC 13972.</title>
        <authorList>
            <person name="Ichikawa N."/>
            <person name="Kimura A."/>
            <person name="Kitahashi Y."/>
            <person name="Komaki H."/>
            <person name="Oguchi A."/>
        </authorList>
    </citation>
    <scope>NUCLEOTIDE SEQUENCE [LARGE SCALE GENOMIC DNA]</scope>
    <source>
        <strain evidence="2 3">NBRC 13972</strain>
    </source>
</reference>
<feature type="compositionally biased region" description="Pro residues" evidence="1">
    <location>
        <begin position="9"/>
        <end position="36"/>
    </location>
</feature>
<dbReference type="AlphaFoldDB" id="A0A5M3W2U8"/>
<protein>
    <submittedName>
        <fullName evidence="2">Uncharacterized protein</fullName>
    </submittedName>
</protein>
<comment type="caution">
    <text evidence="2">The sequence shown here is derived from an EMBL/GenBank/DDBJ whole genome shotgun (WGS) entry which is preliminary data.</text>
</comment>
<evidence type="ECO:0000313" key="3">
    <source>
        <dbReference type="Proteomes" id="UP000334990"/>
    </source>
</evidence>
<keyword evidence="3" id="KW-1185">Reference proteome</keyword>
<evidence type="ECO:0000256" key="1">
    <source>
        <dbReference type="SAM" id="MobiDB-lite"/>
    </source>
</evidence>
<accession>A0A5M3W2U8</accession>
<organism evidence="2 3">
    <name type="scientific">Acrocarpospora corrugata</name>
    <dbReference type="NCBI Taxonomy" id="35763"/>
    <lineage>
        <taxon>Bacteria</taxon>
        <taxon>Bacillati</taxon>
        <taxon>Actinomycetota</taxon>
        <taxon>Actinomycetes</taxon>
        <taxon>Streptosporangiales</taxon>
        <taxon>Streptosporangiaceae</taxon>
        <taxon>Acrocarpospora</taxon>
    </lineage>
</organism>
<dbReference type="EMBL" id="BLAD01000057">
    <property type="protein sequence ID" value="GES02342.1"/>
    <property type="molecule type" value="Genomic_DNA"/>
</dbReference>
<sequence length="154" mass="15886">MAETGDGRPSPPPYVPPPPPPGPPPGMTGPMMPGPPPKKKSFRSTAIKLGAIGVLSTVVVGFCAAQNSYDEVDADCVDTANPLPDGSYALVDDDLCDDNYRGSHGAYGWYYGGILVGRHVRSGTTLRPADAQITSRSGKVVQRGGFGSHGSSGS</sequence>
<name>A0A5M3W2U8_9ACTN</name>